<dbReference type="EMBL" id="VIVL01000005">
    <property type="protein sequence ID" value="TWD85616.1"/>
    <property type="molecule type" value="Genomic_DNA"/>
</dbReference>
<evidence type="ECO:0000259" key="1">
    <source>
        <dbReference type="Pfam" id="PF00144"/>
    </source>
</evidence>
<sequence>MSQPESSASLPDTASALAAIDALVAPLNRSDAPGLVLGIAQHGRLLYRRAVGMASLEMGVALTPTSRMRIASTSKHFTAMAVLLLAEDGLLDVEDPVQKYLPELPQLSANGPTLRQLLTHTSGWRGHDELWAIAHGLTFTLPGPGLPAMARQRELNFEPGTHMVYSNGGYFLLAKIVERVSGQSFNDFLKARLFAPLGMADTSSVQTDLDVVPHMAGLYMPAPGGGWRRGMYPCELDGGGSLVSTADDMLRWLAHMHGSEKIVGSAKSWALLSEPTTLSSGSKVTYGFGLARHPYRGVEIVHHAGAVLGAQSQMLSVPSHGLHIIAMVNGAPVSPGSLVLKVVEALLGDTLAPPEVRPLASDFPALVGQRYHAPSTGSVLSFADVGGKLGMSWQASGAQAMHQGDGKLWLGLQDIPVNDLVIEAGDIDPRRAPDALVLHEGGQPRRFERLPETAPDAATLADQLCGDYTSPDLDATAQMALAEGKLLLTVQGRHGQHVCALTPLSADVMVLASADPVLAQLGKSILNVERKAGRVVGLRLDTMRTRNIHLARQEPRA</sequence>
<dbReference type="AlphaFoldDB" id="A0A561C373"/>
<dbReference type="PANTHER" id="PTHR46825">
    <property type="entry name" value="D-ALANYL-D-ALANINE-CARBOXYPEPTIDASE/ENDOPEPTIDASE AMPH"/>
    <property type="match status" value="1"/>
</dbReference>
<accession>A0A561C373</accession>
<dbReference type="PANTHER" id="PTHR46825:SF9">
    <property type="entry name" value="BETA-LACTAMASE-RELATED DOMAIN-CONTAINING PROTEIN"/>
    <property type="match status" value="1"/>
</dbReference>
<name>A0A561C373_9BURK</name>
<dbReference type="Gene3D" id="3.40.710.10">
    <property type="entry name" value="DD-peptidase/beta-lactamase superfamily"/>
    <property type="match status" value="1"/>
</dbReference>
<dbReference type="Proteomes" id="UP000319722">
    <property type="component" value="Unassembled WGS sequence"/>
</dbReference>
<dbReference type="OrthoDB" id="9799367at2"/>
<dbReference type="InterPro" id="IPR050491">
    <property type="entry name" value="AmpC-like"/>
</dbReference>
<dbReference type="RefSeq" id="WP_145744113.1">
    <property type="nucleotide sequence ID" value="NZ_VIVL01000005.1"/>
</dbReference>
<evidence type="ECO:0000313" key="2">
    <source>
        <dbReference type="EMBL" id="TWD85616.1"/>
    </source>
</evidence>
<dbReference type="SUPFAM" id="SSF56601">
    <property type="entry name" value="beta-lactamase/transpeptidase-like"/>
    <property type="match status" value="1"/>
</dbReference>
<evidence type="ECO:0000313" key="3">
    <source>
        <dbReference type="Proteomes" id="UP000319722"/>
    </source>
</evidence>
<proteinExistence type="predicted"/>
<organism evidence="2 3">
    <name type="scientific">Variovorax beijingensis</name>
    <dbReference type="NCBI Taxonomy" id="2496117"/>
    <lineage>
        <taxon>Bacteria</taxon>
        <taxon>Pseudomonadati</taxon>
        <taxon>Pseudomonadota</taxon>
        <taxon>Betaproteobacteria</taxon>
        <taxon>Burkholderiales</taxon>
        <taxon>Comamonadaceae</taxon>
        <taxon>Variovorax</taxon>
    </lineage>
</organism>
<dbReference type="Pfam" id="PF00144">
    <property type="entry name" value="Beta-lactamase"/>
    <property type="match status" value="1"/>
</dbReference>
<gene>
    <name evidence="2" type="ORF">FB547_105128</name>
</gene>
<protein>
    <submittedName>
        <fullName evidence="2">CubicO group peptidase (Beta-lactamase class C family)</fullName>
    </submittedName>
</protein>
<dbReference type="InterPro" id="IPR001466">
    <property type="entry name" value="Beta-lactam-related"/>
</dbReference>
<comment type="caution">
    <text evidence="2">The sequence shown here is derived from an EMBL/GenBank/DDBJ whole genome shotgun (WGS) entry which is preliminary data.</text>
</comment>
<feature type="domain" description="Beta-lactamase-related" evidence="1">
    <location>
        <begin position="21"/>
        <end position="332"/>
    </location>
</feature>
<reference evidence="2 3" key="1">
    <citation type="submission" date="2019-06" db="EMBL/GenBank/DDBJ databases">
        <title>Sorghum-associated microbial communities from plants grown in Nebraska, USA.</title>
        <authorList>
            <person name="Schachtman D."/>
        </authorList>
    </citation>
    <scope>NUCLEOTIDE SEQUENCE [LARGE SCALE GENOMIC DNA]</scope>
    <source>
        <strain evidence="2 3">T529</strain>
    </source>
</reference>
<dbReference type="InterPro" id="IPR012338">
    <property type="entry name" value="Beta-lactam/transpept-like"/>
</dbReference>